<dbReference type="NCBIfam" id="NF003828">
    <property type="entry name" value="PRK05416.1"/>
    <property type="match status" value="1"/>
</dbReference>
<dbReference type="EMBL" id="QUSM01000003">
    <property type="protein sequence ID" value="RGD74129.1"/>
    <property type="molecule type" value="Genomic_DNA"/>
</dbReference>
<keyword evidence="2 4" id="KW-0067">ATP-binding</keyword>
<dbReference type="HAMAP" id="MF_00636">
    <property type="entry name" value="RapZ_like"/>
    <property type="match status" value="1"/>
</dbReference>
<dbReference type="Proteomes" id="UP000261212">
    <property type="component" value="Unassembled WGS sequence"/>
</dbReference>
<evidence type="ECO:0000256" key="1">
    <source>
        <dbReference type="ARBA" id="ARBA00022741"/>
    </source>
</evidence>
<keyword evidence="1 4" id="KW-0547">Nucleotide-binding</keyword>
<evidence type="ECO:0000256" key="4">
    <source>
        <dbReference type="HAMAP-Rule" id="MF_00636"/>
    </source>
</evidence>
<dbReference type="Pfam" id="PF03668">
    <property type="entry name" value="RapZ-like_N"/>
    <property type="match status" value="1"/>
</dbReference>
<dbReference type="GeneID" id="97999846"/>
<feature type="domain" description="RapZ C-terminal" evidence="6">
    <location>
        <begin position="164"/>
        <end position="282"/>
    </location>
</feature>
<name>A0A3E3DYV1_9FIRM</name>
<sequence length="289" mass="33094">MKIIVVAGMLAAGKSVALRFFQDRGFYCVDNLPPKLIDTFIELLDKSEPKTENIAIVLDVRGSAFFDDIDEILDSLKNERGADVLYIDADDDVLISRYKKNRRKHLISGNDRIEVAIKKERKSMEEVKKRADLIIDTSKLLERDFEKILHDCYGKTGDISSEFSINISSFGFKYGILHDADIVYDVRFLPNPFYVKELKPLTGKNQEVSDYVFSFDESKEFMDKLEDIIAFTIPYYIKEGKAQLVIGIGCTGGRHRSVAIASELAKRIEEKGYIVTEEHRDISKDNYQY</sequence>
<dbReference type="InterPro" id="IPR053931">
    <property type="entry name" value="RapZ_C"/>
</dbReference>
<proteinExistence type="inferred from homology"/>
<dbReference type="SUPFAM" id="SSF52540">
    <property type="entry name" value="P-loop containing nucleoside triphosphate hydrolases"/>
    <property type="match status" value="1"/>
</dbReference>
<evidence type="ECO:0000313" key="7">
    <source>
        <dbReference type="EMBL" id="RGD74129.1"/>
    </source>
</evidence>
<dbReference type="Pfam" id="PF22740">
    <property type="entry name" value="PapZ_C"/>
    <property type="match status" value="1"/>
</dbReference>
<dbReference type="InterPro" id="IPR027417">
    <property type="entry name" value="P-loop_NTPase"/>
</dbReference>
<feature type="binding site" evidence="4">
    <location>
        <begin position="59"/>
        <end position="62"/>
    </location>
    <ligand>
        <name>GTP</name>
        <dbReference type="ChEBI" id="CHEBI:37565"/>
    </ligand>
</feature>
<dbReference type="RefSeq" id="WP_007049430.1">
    <property type="nucleotide sequence ID" value="NZ_CABKNJ010000005.1"/>
</dbReference>
<protein>
    <submittedName>
        <fullName evidence="7">RNase adapter RapZ</fullName>
    </submittedName>
</protein>
<dbReference type="InterPro" id="IPR005337">
    <property type="entry name" value="RapZ-like"/>
</dbReference>
<comment type="caution">
    <text evidence="4">Lacks conserved residue(s) required for the propagation of feature annotation.</text>
</comment>
<keyword evidence="3 4" id="KW-0342">GTP-binding</keyword>
<comment type="caution">
    <text evidence="7">The sequence shown here is derived from an EMBL/GenBank/DDBJ whole genome shotgun (WGS) entry which is preliminary data.</text>
</comment>
<dbReference type="GO" id="GO:0005525">
    <property type="term" value="F:GTP binding"/>
    <property type="evidence" value="ECO:0007669"/>
    <property type="project" value="UniProtKB-UniRule"/>
</dbReference>
<accession>A0A3E3DYV1</accession>
<feature type="domain" description="RapZ-like N-terminal" evidence="5">
    <location>
        <begin position="1"/>
        <end position="150"/>
    </location>
</feature>
<organism evidence="7 8">
    <name type="scientific">Anaerofustis stercorihominis</name>
    <dbReference type="NCBI Taxonomy" id="214853"/>
    <lineage>
        <taxon>Bacteria</taxon>
        <taxon>Bacillati</taxon>
        <taxon>Bacillota</taxon>
        <taxon>Clostridia</taxon>
        <taxon>Eubacteriales</taxon>
        <taxon>Eubacteriaceae</taxon>
        <taxon>Anaerofustis</taxon>
    </lineage>
</organism>
<dbReference type="AlphaFoldDB" id="A0A3E3DYV1"/>
<evidence type="ECO:0000259" key="5">
    <source>
        <dbReference type="Pfam" id="PF03668"/>
    </source>
</evidence>
<dbReference type="Gene3D" id="3.40.50.300">
    <property type="entry name" value="P-loop containing nucleotide triphosphate hydrolases"/>
    <property type="match status" value="1"/>
</dbReference>
<reference evidence="7 8" key="1">
    <citation type="submission" date="2018-08" db="EMBL/GenBank/DDBJ databases">
        <title>A genome reference for cultivated species of the human gut microbiota.</title>
        <authorList>
            <person name="Zou Y."/>
            <person name="Xue W."/>
            <person name="Luo G."/>
        </authorList>
    </citation>
    <scope>NUCLEOTIDE SEQUENCE [LARGE SCALE GENOMIC DNA]</scope>
    <source>
        <strain evidence="7 8">AM25-6</strain>
    </source>
</reference>
<dbReference type="PANTHER" id="PTHR30448:SF0">
    <property type="entry name" value="RNASE ADAPTER PROTEIN RAPZ"/>
    <property type="match status" value="1"/>
</dbReference>
<gene>
    <name evidence="7" type="primary">rapZ</name>
    <name evidence="7" type="ORF">DW687_05005</name>
</gene>
<dbReference type="PIRSF" id="PIRSF005052">
    <property type="entry name" value="P-loopkin"/>
    <property type="match status" value="1"/>
</dbReference>
<dbReference type="InterPro" id="IPR053930">
    <property type="entry name" value="RapZ-like_N"/>
</dbReference>
<evidence type="ECO:0000313" key="8">
    <source>
        <dbReference type="Proteomes" id="UP000261212"/>
    </source>
</evidence>
<evidence type="ECO:0000259" key="6">
    <source>
        <dbReference type="Pfam" id="PF22740"/>
    </source>
</evidence>
<evidence type="ECO:0000256" key="3">
    <source>
        <dbReference type="ARBA" id="ARBA00023134"/>
    </source>
</evidence>
<dbReference type="PANTHER" id="PTHR30448">
    <property type="entry name" value="RNASE ADAPTER PROTEIN RAPZ"/>
    <property type="match status" value="1"/>
</dbReference>
<evidence type="ECO:0000256" key="2">
    <source>
        <dbReference type="ARBA" id="ARBA00022840"/>
    </source>
</evidence>
<dbReference type="GO" id="GO:0005524">
    <property type="term" value="F:ATP binding"/>
    <property type="evidence" value="ECO:0007669"/>
    <property type="project" value="UniProtKB-UniRule"/>
</dbReference>